<dbReference type="FunFam" id="1.20.1260.100:FF:000001">
    <property type="entry name" value="translocator protein 2"/>
    <property type="match status" value="1"/>
</dbReference>
<feature type="transmembrane region" description="Helical" evidence="6">
    <location>
        <begin position="135"/>
        <end position="159"/>
    </location>
</feature>
<feature type="transmembrane region" description="Helical" evidence="6">
    <location>
        <begin position="50"/>
        <end position="71"/>
    </location>
</feature>
<dbReference type="EMBL" id="AK416983">
    <property type="protein sequence ID" value="BAN20198.1"/>
    <property type="molecule type" value="mRNA"/>
</dbReference>
<dbReference type="Gene3D" id="1.20.1260.100">
    <property type="entry name" value="TspO/MBR protein"/>
    <property type="match status" value="1"/>
</dbReference>
<dbReference type="AlphaFoldDB" id="R4WCL9"/>
<feature type="transmembrane region" description="Helical" evidence="6">
    <location>
        <begin position="6"/>
        <end position="29"/>
    </location>
</feature>
<evidence type="ECO:0000256" key="3">
    <source>
        <dbReference type="ARBA" id="ARBA00022692"/>
    </source>
</evidence>
<organism evidence="7">
    <name type="scientific">Riptortus pedestris</name>
    <name type="common">Bean bug</name>
    <dbReference type="NCBI Taxonomy" id="329032"/>
    <lineage>
        <taxon>Eukaryota</taxon>
        <taxon>Metazoa</taxon>
        <taxon>Ecdysozoa</taxon>
        <taxon>Arthropoda</taxon>
        <taxon>Hexapoda</taxon>
        <taxon>Insecta</taxon>
        <taxon>Pterygota</taxon>
        <taxon>Neoptera</taxon>
        <taxon>Paraneoptera</taxon>
        <taxon>Hemiptera</taxon>
        <taxon>Heteroptera</taxon>
        <taxon>Panheteroptera</taxon>
        <taxon>Pentatomomorpha</taxon>
        <taxon>Coreoidea</taxon>
        <taxon>Alydidae</taxon>
        <taxon>Riptortus</taxon>
    </lineage>
</organism>
<keyword evidence="7" id="KW-0675">Receptor</keyword>
<keyword evidence="5 6" id="KW-0472">Membrane</keyword>
<keyword evidence="4 6" id="KW-1133">Transmembrane helix</keyword>
<evidence type="ECO:0000256" key="6">
    <source>
        <dbReference type="SAM" id="Phobius"/>
    </source>
</evidence>
<sequence length="168" mass="18785">MVHCSTLQIASAIVIPNAGGIILSRILRYNAYDSKWSNELKRPIWAPPKWAYAPIWTALFSSVGYASYIVWRDGGGFEGAKLPLTLFGAQLAINWAWSPMFFGLESTKLGLVNFTFLIPTAVGCTYEFFKVDQTAGALMVPYLLWLGFAAFLNFNVHILNQKPEEARK</sequence>
<reference evidence="7" key="1">
    <citation type="journal article" date="2013" name="PLoS ONE">
        <title>Gene expression in gut symbiotic organ of stinkbug affected by extracellular bacterial symbiont.</title>
        <authorList>
            <person name="Futahashi R."/>
            <person name="Tanaka K."/>
            <person name="Tanahashi M."/>
            <person name="Nikoh N."/>
            <person name="Kikuchi Y."/>
            <person name="Lee B.L."/>
            <person name="Fukatsu T."/>
        </authorList>
    </citation>
    <scope>NUCLEOTIDE SEQUENCE</scope>
    <source>
        <tissue evidence="7">Midgut</tissue>
    </source>
</reference>
<evidence type="ECO:0000256" key="2">
    <source>
        <dbReference type="ARBA" id="ARBA00007524"/>
    </source>
</evidence>
<dbReference type="GO" id="GO:0005741">
    <property type="term" value="C:mitochondrial outer membrane"/>
    <property type="evidence" value="ECO:0007669"/>
    <property type="project" value="TreeGrafter"/>
</dbReference>
<evidence type="ECO:0000256" key="4">
    <source>
        <dbReference type="ARBA" id="ARBA00022989"/>
    </source>
</evidence>
<proteinExistence type="evidence at transcript level"/>
<comment type="similarity">
    <text evidence="2">Belongs to the TspO/BZRP family.</text>
</comment>
<dbReference type="InterPro" id="IPR004307">
    <property type="entry name" value="TspO_MBR"/>
</dbReference>
<accession>R4WCL9</accession>
<dbReference type="PANTHER" id="PTHR10057">
    <property type="entry name" value="PERIPHERAL-TYPE BENZODIAZEPINE RECEPTOR"/>
    <property type="match status" value="1"/>
</dbReference>
<evidence type="ECO:0000256" key="5">
    <source>
        <dbReference type="ARBA" id="ARBA00023136"/>
    </source>
</evidence>
<dbReference type="CDD" id="cd15904">
    <property type="entry name" value="TSPO_MBR"/>
    <property type="match status" value="1"/>
</dbReference>
<feature type="transmembrane region" description="Helical" evidence="6">
    <location>
        <begin position="83"/>
        <end position="104"/>
    </location>
</feature>
<dbReference type="InterPro" id="IPR038330">
    <property type="entry name" value="TspO/MBR-related_sf"/>
</dbReference>
<dbReference type="GO" id="GO:0033013">
    <property type="term" value="P:tetrapyrrole metabolic process"/>
    <property type="evidence" value="ECO:0007669"/>
    <property type="project" value="UniProtKB-ARBA"/>
</dbReference>
<protein>
    <submittedName>
        <fullName evidence="7">Mitochondrial benzodiazepine receptor, putative</fullName>
    </submittedName>
</protein>
<dbReference type="PANTHER" id="PTHR10057:SF0">
    <property type="entry name" value="TRANSLOCATOR PROTEIN"/>
    <property type="match status" value="1"/>
</dbReference>
<feature type="transmembrane region" description="Helical" evidence="6">
    <location>
        <begin position="111"/>
        <end position="129"/>
    </location>
</feature>
<keyword evidence="3 6" id="KW-0812">Transmembrane</keyword>
<evidence type="ECO:0000256" key="1">
    <source>
        <dbReference type="ARBA" id="ARBA00004141"/>
    </source>
</evidence>
<name>R4WCL9_RIPPE</name>
<comment type="subcellular location">
    <subcellularLocation>
        <location evidence="1">Membrane</location>
        <topology evidence="1">Multi-pass membrane protein</topology>
    </subcellularLocation>
</comment>
<dbReference type="PIRSF" id="PIRSF005859">
    <property type="entry name" value="PBR"/>
    <property type="match status" value="1"/>
</dbReference>
<dbReference type="Pfam" id="PF03073">
    <property type="entry name" value="TspO_MBR"/>
    <property type="match status" value="1"/>
</dbReference>
<evidence type="ECO:0000313" key="7">
    <source>
        <dbReference type="EMBL" id="BAN20198.1"/>
    </source>
</evidence>